<dbReference type="AlphaFoldDB" id="A0A4S4LAL8"/>
<evidence type="ECO:0000259" key="3">
    <source>
        <dbReference type="Pfam" id="PF23585"/>
    </source>
</evidence>
<evidence type="ECO:0000313" key="4">
    <source>
        <dbReference type="EMBL" id="THH08742.1"/>
    </source>
</evidence>
<proteinExistence type="predicted"/>
<keyword evidence="5" id="KW-1185">Reference proteome</keyword>
<dbReference type="PANTHER" id="PTHR42028:SF1">
    <property type="entry name" value="YALI0E30657P"/>
    <property type="match status" value="1"/>
</dbReference>
<dbReference type="PANTHER" id="PTHR42028">
    <property type="entry name" value="CHROMOSOME 1, WHOLE GENOME SHOTGUN SEQUENCE"/>
    <property type="match status" value="1"/>
</dbReference>
<dbReference type="Proteomes" id="UP000310158">
    <property type="component" value="Unassembled WGS sequence"/>
</dbReference>
<dbReference type="OrthoDB" id="2435509at2759"/>
<dbReference type="Pfam" id="PF23585">
    <property type="entry name" value="DUF7137"/>
    <property type="match status" value="1"/>
</dbReference>
<keyword evidence="2" id="KW-1133">Transmembrane helix</keyword>
<dbReference type="EMBL" id="SGPL01000677">
    <property type="protein sequence ID" value="THH08742.1"/>
    <property type="molecule type" value="Genomic_DNA"/>
</dbReference>
<protein>
    <recommendedName>
        <fullName evidence="3">DUF7137 domain-containing protein</fullName>
    </recommendedName>
</protein>
<keyword evidence="2" id="KW-0812">Transmembrane</keyword>
<gene>
    <name evidence="4" type="ORF">EW146_g8899</name>
</gene>
<dbReference type="InterPro" id="IPR055561">
    <property type="entry name" value="DUF7137"/>
</dbReference>
<feature type="transmembrane region" description="Helical" evidence="2">
    <location>
        <begin position="231"/>
        <end position="250"/>
    </location>
</feature>
<accession>A0A4S4LAL8</accession>
<feature type="region of interest" description="Disordered" evidence="1">
    <location>
        <begin position="1"/>
        <end position="50"/>
    </location>
</feature>
<evidence type="ECO:0000256" key="1">
    <source>
        <dbReference type="SAM" id="MobiDB-lite"/>
    </source>
</evidence>
<sequence length="255" mass="26248">MSSTQQSASASNTQRSGSLTASASATSGSASGSNSASASGSSSGNSSSISIPQTAAAGGLTITSPPQTSVAFFKLAPSQPITFAWNFTSLYSTPAHLTLSAVCDNGITYPVGPTDGIIPGTATSVVWDAWGFQESNPASPLPQATYTLNIFDERGPGVARAPGLFSPNNNLKFALYTPQPYTPISSGEYFYVLGSAFICIRGHTDACLCDAGWTCSGCKSDGLAAYTAHPAFVSIFATMLIMFFSGYAVLRNGLH</sequence>
<keyword evidence="2" id="KW-0472">Membrane</keyword>
<reference evidence="4 5" key="1">
    <citation type="submission" date="2019-02" db="EMBL/GenBank/DDBJ databases">
        <title>Genome sequencing of the rare red list fungi Bondarzewia mesenterica.</title>
        <authorList>
            <person name="Buettner E."/>
            <person name="Kellner H."/>
        </authorList>
    </citation>
    <scope>NUCLEOTIDE SEQUENCE [LARGE SCALE GENOMIC DNA]</scope>
    <source>
        <strain evidence="4 5">DSM 108281</strain>
    </source>
</reference>
<name>A0A4S4LAL8_9AGAM</name>
<comment type="caution">
    <text evidence="4">The sequence shown here is derived from an EMBL/GenBank/DDBJ whole genome shotgun (WGS) entry which is preliminary data.</text>
</comment>
<feature type="domain" description="DUF7137" evidence="3">
    <location>
        <begin position="54"/>
        <end position="186"/>
    </location>
</feature>
<evidence type="ECO:0000256" key="2">
    <source>
        <dbReference type="SAM" id="Phobius"/>
    </source>
</evidence>
<evidence type="ECO:0000313" key="5">
    <source>
        <dbReference type="Proteomes" id="UP000310158"/>
    </source>
</evidence>
<organism evidence="4 5">
    <name type="scientific">Bondarzewia mesenterica</name>
    <dbReference type="NCBI Taxonomy" id="1095465"/>
    <lineage>
        <taxon>Eukaryota</taxon>
        <taxon>Fungi</taxon>
        <taxon>Dikarya</taxon>
        <taxon>Basidiomycota</taxon>
        <taxon>Agaricomycotina</taxon>
        <taxon>Agaricomycetes</taxon>
        <taxon>Russulales</taxon>
        <taxon>Bondarzewiaceae</taxon>
        <taxon>Bondarzewia</taxon>
    </lineage>
</organism>